<keyword evidence="4" id="KW-0028">Amino-acid biosynthesis</keyword>
<feature type="binding site" evidence="3">
    <location>
        <position position="347"/>
    </location>
    <ligand>
        <name>phosphoenolpyruvate</name>
        <dbReference type="ChEBI" id="CHEBI:58702"/>
    </ligand>
</feature>
<dbReference type="PATRIC" id="fig|1352936.5.peg.2412"/>
<comment type="caution">
    <text evidence="5">The sequence shown here is derived from an EMBL/GenBank/DDBJ whole genome shotgun (WGS) entry which is preliminary data.</text>
</comment>
<dbReference type="SUPFAM" id="SSF51569">
    <property type="entry name" value="Aldolase"/>
    <property type="match status" value="1"/>
</dbReference>
<dbReference type="UniPathway" id="UPA00053">
    <property type="reaction ID" value="UER00084"/>
</dbReference>
<dbReference type="Proteomes" id="UP000017984">
    <property type="component" value="Chromosome"/>
</dbReference>
<evidence type="ECO:0000256" key="3">
    <source>
        <dbReference type="PIRSR" id="PIRSR602480-1"/>
    </source>
</evidence>
<evidence type="ECO:0000256" key="1">
    <source>
        <dbReference type="ARBA" id="ARBA00008911"/>
    </source>
</evidence>
<feature type="binding site" evidence="3">
    <location>
        <position position="136"/>
    </location>
    <ligand>
        <name>phosphoenolpyruvate</name>
        <dbReference type="ChEBI" id="CHEBI:58702"/>
    </ligand>
</feature>
<evidence type="ECO:0000256" key="4">
    <source>
        <dbReference type="RuleBase" id="RU363071"/>
    </source>
</evidence>
<keyword evidence="4" id="KW-0057">Aromatic amino acid biosynthesis</keyword>
<reference evidence="5 6" key="1">
    <citation type="journal article" date="2014" name="Genome Announc.">
        <title>Draft Genome Sequence of Streptomyces roseochromogenes subsp. oscitans DS 12.976, Producer of the Aminocoumarin Antibiotic Clorobiocin.</title>
        <authorList>
            <person name="Ruckert C."/>
            <person name="Kalinowski J."/>
            <person name="Heide L."/>
            <person name="Apel A.K."/>
        </authorList>
    </citation>
    <scope>NUCLEOTIDE SEQUENCE [LARGE SCALE GENOMIC DNA]</scope>
    <source>
        <strain evidence="5 6">DS 12.976</strain>
    </source>
</reference>
<gene>
    <name evidence="5" type="ORF">M878_11365</name>
</gene>
<protein>
    <recommendedName>
        <fullName evidence="4">Phospho-2-dehydro-3-deoxyheptonate aldolase</fullName>
        <ecNumber evidence="4">2.5.1.54</ecNumber>
    </recommendedName>
</protein>
<dbReference type="NCBIfam" id="TIGR01358">
    <property type="entry name" value="DAHP_synth_II"/>
    <property type="match status" value="1"/>
</dbReference>
<organism evidence="5 6">
    <name type="scientific">Streptomyces roseochromogenus subsp. oscitans DS 12.976</name>
    <dbReference type="NCBI Taxonomy" id="1352936"/>
    <lineage>
        <taxon>Bacteria</taxon>
        <taxon>Bacillati</taxon>
        <taxon>Actinomycetota</taxon>
        <taxon>Actinomycetes</taxon>
        <taxon>Kitasatosporales</taxon>
        <taxon>Streptomycetaceae</taxon>
        <taxon>Streptomyces</taxon>
    </lineage>
</organism>
<feature type="binding site" evidence="3">
    <location>
        <position position="379"/>
    </location>
    <ligand>
        <name>Mn(2+)</name>
        <dbReference type="ChEBI" id="CHEBI:29035"/>
    </ligand>
</feature>
<dbReference type="STRING" id="1352936.M878_11365"/>
<dbReference type="EMBL" id="AWQX01000088">
    <property type="protein sequence ID" value="EST34161.1"/>
    <property type="molecule type" value="Genomic_DNA"/>
</dbReference>
<comment type="similarity">
    <text evidence="1 4">Belongs to the class-II DAHP synthase family.</text>
</comment>
<dbReference type="InterPro" id="IPR002480">
    <property type="entry name" value="DAHP_synth_2"/>
</dbReference>
<dbReference type="InterPro" id="IPR013785">
    <property type="entry name" value="Aldolase_TIM"/>
</dbReference>
<dbReference type="EC" id="2.5.1.54" evidence="4"/>
<comment type="cofactor">
    <cofactor evidence="3">
        <name>Mn(2+)</name>
        <dbReference type="ChEBI" id="CHEBI:29035"/>
    </cofactor>
    <cofactor evidence="3">
        <name>Co(2+)</name>
        <dbReference type="ChEBI" id="CHEBI:48828"/>
    </cofactor>
    <cofactor evidence="3">
        <name>Cd(2+)</name>
        <dbReference type="ChEBI" id="CHEBI:48775"/>
    </cofactor>
    <text evidence="3">Binds 1 divalent cation per subunit. The enzyme is active with manganese, cobalt or cadmium ions.</text>
</comment>
<dbReference type="GO" id="GO:0009073">
    <property type="term" value="P:aromatic amino acid family biosynthetic process"/>
    <property type="evidence" value="ECO:0007669"/>
    <property type="project" value="UniProtKB-KW"/>
</dbReference>
<evidence type="ECO:0000313" key="5">
    <source>
        <dbReference type="EMBL" id="EST34161.1"/>
    </source>
</evidence>
<feature type="binding site" evidence="3">
    <location>
        <begin position="293"/>
        <end position="294"/>
    </location>
    <ligand>
        <name>phosphoenolpyruvate</name>
        <dbReference type="ChEBI" id="CHEBI:58702"/>
    </ligand>
</feature>
<accession>V6KRY5</accession>
<dbReference type="AlphaFoldDB" id="V6KRY5"/>
<feature type="binding site" evidence="3">
    <location>
        <position position="421"/>
    </location>
    <ligand>
        <name>Mn(2+)</name>
        <dbReference type="ChEBI" id="CHEBI:29035"/>
    </ligand>
</feature>
<dbReference type="GO" id="GO:0003849">
    <property type="term" value="F:3-deoxy-7-phosphoheptulonate synthase activity"/>
    <property type="evidence" value="ECO:0007669"/>
    <property type="project" value="UniProtKB-EC"/>
</dbReference>
<feature type="binding site" evidence="3">
    <location>
        <position position="316"/>
    </location>
    <ligand>
        <name>phosphoenolpyruvate</name>
        <dbReference type="ChEBI" id="CHEBI:58702"/>
    </ligand>
</feature>
<dbReference type="GO" id="GO:0008652">
    <property type="term" value="P:amino acid biosynthetic process"/>
    <property type="evidence" value="ECO:0007669"/>
    <property type="project" value="UniProtKB-KW"/>
</dbReference>
<comment type="catalytic activity">
    <reaction evidence="4">
        <text>D-erythrose 4-phosphate + phosphoenolpyruvate + H2O = 7-phospho-2-dehydro-3-deoxy-D-arabino-heptonate + phosphate</text>
        <dbReference type="Rhea" id="RHEA:14717"/>
        <dbReference type="ChEBI" id="CHEBI:15377"/>
        <dbReference type="ChEBI" id="CHEBI:16897"/>
        <dbReference type="ChEBI" id="CHEBI:43474"/>
        <dbReference type="ChEBI" id="CHEBI:58394"/>
        <dbReference type="ChEBI" id="CHEBI:58702"/>
        <dbReference type="EC" id="2.5.1.54"/>
    </reaction>
</comment>
<evidence type="ECO:0000313" key="6">
    <source>
        <dbReference type="Proteomes" id="UP000017984"/>
    </source>
</evidence>
<dbReference type="GO" id="GO:0009423">
    <property type="term" value="P:chorismate biosynthetic process"/>
    <property type="evidence" value="ECO:0007669"/>
    <property type="project" value="UniProtKB-UniPathway"/>
</dbReference>
<keyword evidence="3" id="KW-0104">Cadmium</keyword>
<dbReference type="Gene3D" id="3.20.20.70">
    <property type="entry name" value="Aldolase class I"/>
    <property type="match status" value="1"/>
</dbReference>
<dbReference type="HOGENOM" id="CLU_026885_0_1_11"/>
<keyword evidence="3" id="KW-0464">Manganese</keyword>
<feature type="binding site" evidence="3">
    <location>
        <position position="451"/>
    </location>
    <ligand>
        <name>Mn(2+)</name>
        <dbReference type="ChEBI" id="CHEBI:29035"/>
    </ligand>
</feature>
<keyword evidence="6" id="KW-1185">Reference proteome</keyword>
<dbReference type="PANTHER" id="PTHR21337">
    <property type="entry name" value="PHOSPHO-2-DEHYDRO-3-DEOXYHEPTONATE ALDOLASE 1, 2"/>
    <property type="match status" value="1"/>
</dbReference>
<keyword evidence="3" id="KW-0170">Cobalt</keyword>
<sequence>MTVPAERPPTVPPTEAKAVMREPDMTTAPVPRTAHSTWRDLTAAQQPRWPDPALLAAVTAELARAPELVSAEESDRLTARLADVTHGRAFVLMGGDCAETFTGTTTDSVRRKLRTLLQMAVILTYAAQVPVVKVGRMAGQYAKPRSRPTETRDDVTLPAYRGDAVNGLEFSPASRTPDARRLRRMYDSSAATLNLVRAFATGGSADLREAHAWNQGFVRDSPAGRRYEDLAGEIDRSLRFMKACGVDPHATRGVEFFAGHEGLLLDYEDALTRTDPRTGLSYATSGHFLWIGERTRDLDGAHVDYFARIRNPIGVKLGPSVTADEALAYADRLNPGNSPGRLTFVTRMGASRIRDVLPGLVEKVTANGVAVTWVCDPMHGNTFEATSGHKTRRFDDILDEVSGFFEVHRALGTHAGGVHVELTGDDVTECLGGADGLLVQDLHRRYETACDPRLSHRQSLELAFLLAQMLRD</sequence>
<dbReference type="PANTHER" id="PTHR21337:SF0">
    <property type="entry name" value="PHOSPHO-2-DEHYDRO-3-DEOXYHEPTONATE ALDOLASE"/>
    <property type="match status" value="1"/>
</dbReference>
<name>V6KRY5_STRRC</name>
<evidence type="ECO:0000256" key="2">
    <source>
        <dbReference type="ARBA" id="ARBA00022679"/>
    </source>
</evidence>
<feature type="binding site" evidence="3">
    <location>
        <position position="97"/>
    </location>
    <ligand>
        <name>Mn(2+)</name>
        <dbReference type="ChEBI" id="CHEBI:29035"/>
    </ligand>
</feature>
<proteinExistence type="inferred from homology"/>
<dbReference type="Pfam" id="PF01474">
    <property type="entry name" value="DAHP_synth_2"/>
    <property type="match status" value="1"/>
</dbReference>
<comment type="pathway">
    <text evidence="4">Metabolic intermediate biosynthesis; chorismate biosynthesis; chorismate from D-erythrose 4-phosphate and phosphoenolpyruvate: step 1/7.</text>
</comment>
<keyword evidence="2 4" id="KW-0808">Transferase</keyword>